<feature type="region of interest" description="Disordered" evidence="1">
    <location>
        <begin position="1"/>
        <end position="33"/>
    </location>
</feature>
<name>A0AA38H2I9_9TREE</name>
<organism evidence="2 3">
    <name type="scientific">Dioszegia hungarica</name>
    <dbReference type="NCBI Taxonomy" id="4972"/>
    <lineage>
        <taxon>Eukaryota</taxon>
        <taxon>Fungi</taxon>
        <taxon>Dikarya</taxon>
        <taxon>Basidiomycota</taxon>
        <taxon>Agaricomycotina</taxon>
        <taxon>Tremellomycetes</taxon>
        <taxon>Tremellales</taxon>
        <taxon>Bulleribasidiaceae</taxon>
        <taxon>Dioszegia</taxon>
    </lineage>
</organism>
<protein>
    <submittedName>
        <fullName evidence="2">Uncharacterized protein</fullName>
    </submittedName>
</protein>
<reference evidence="2" key="1">
    <citation type="journal article" date="2022" name="G3 (Bethesda)">
        <title>High quality genome of the basidiomycete yeast Dioszegia hungarica PDD-24b-2 isolated from cloud water.</title>
        <authorList>
            <person name="Jarrige D."/>
            <person name="Haridas S."/>
            <person name="Bleykasten-Grosshans C."/>
            <person name="Joly M."/>
            <person name="Nadalig T."/>
            <person name="Sancelme M."/>
            <person name="Vuilleumier S."/>
            <person name="Grigoriev I.V."/>
            <person name="Amato P."/>
            <person name="Bringel F."/>
        </authorList>
    </citation>
    <scope>NUCLEOTIDE SEQUENCE</scope>
    <source>
        <strain evidence="2">PDD-24b-2</strain>
    </source>
</reference>
<gene>
    <name evidence="2" type="ORF">MKK02DRAFT_41075</name>
</gene>
<dbReference type="EMBL" id="JAKWFO010000014">
    <property type="protein sequence ID" value="KAI9632765.1"/>
    <property type="molecule type" value="Genomic_DNA"/>
</dbReference>
<evidence type="ECO:0000256" key="1">
    <source>
        <dbReference type="SAM" id="MobiDB-lite"/>
    </source>
</evidence>
<dbReference type="AlphaFoldDB" id="A0AA38H2I9"/>
<dbReference type="RefSeq" id="XP_052942542.1">
    <property type="nucleotide sequence ID" value="XM_053091418.1"/>
</dbReference>
<feature type="compositionally biased region" description="Polar residues" evidence="1">
    <location>
        <begin position="1"/>
        <end position="10"/>
    </location>
</feature>
<dbReference type="Proteomes" id="UP001164286">
    <property type="component" value="Unassembled WGS sequence"/>
</dbReference>
<keyword evidence="3" id="KW-1185">Reference proteome</keyword>
<evidence type="ECO:0000313" key="3">
    <source>
        <dbReference type="Proteomes" id="UP001164286"/>
    </source>
</evidence>
<evidence type="ECO:0000313" key="2">
    <source>
        <dbReference type="EMBL" id="KAI9632765.1"/>
    </source>
</evidence>
<sequence length="218" mass="23115">MTSAESQSADSPLVPPPFAGAPTRVTPAQQQRARIKAAEKARVKAIISQRQTSRKKLNGRRIAEEAVVLVRRACTAIVYAAKTSSPVYPTCSNSLGTGYARYTGWNLTGDDLPGNPIMTSDQSEKSCIAACNAYKTNGDLTCVGIGQALPRTGLVCTVNPLTASIGLPLCDYPCYLKNKYLCEGTWTSASNFAVDLKGGCAAWQGLVPTNVDSTCCNN</sequence>
<accession>A0AA38H2I9</accession>
<comment type="caution">
    <text evidence="2">The sequence shown here is derived from an EMBL/GenBank/DDBJ whole genome shotgun (WGS) entry which is preliminary data.</text>
</comment>
<dbReference type="GeneID" id="77730623"/>
<proteinExistence type="predicted"/>